<evidence type="ECO:0000313" key="2">
    <source>
        <dbReference type="EMBL" id="WOO80771.1"/>
    </source>
</evidence>
<reference evidence="2" key="1">
    <citation type="submission" date="2023-10" db="EMBL/GenBank/DDBJ databases">
        <authorList>
            <person name="Noh H."/>
        </authorList>
    </citation>
    <scope>NUCLEOTIDE SEQUENCE</scope>
    <source>
        <strain evidence="2">DUCC4014</strain>
    </source>
</reference>
<keyword evidence="3" id="KW-1185">Reference proteome</keyword>
<feature type="transmembrane region" description="Helical" evidence="1">
    <location>
        <begin position="97"/>
        <end position="116"/>
    </location>
</feature>
<dbReference type="AlphaFoldDB" id="A0AAF1BH80"/>
<proteinExistence type="predicted"/>
<evidence type="ECO:0000313" key="3">
    <source>
        <dbReference type="Proteomes" id="UP000827549"/>
    </source>
</evidence>
<protein>
    <submittedName>
        <fullName evidence="2">Uncharacterized protein</fullName>
    </submittedName>
</protein>
<keyword evidence="1" id="KW-0472">Membrane</keyword>
<feature type="transmembrane region" description="Helical" evidence="1">
    <location>
        <begin position="61"/>
        <end position="85"/>
    </location>
</feature>
<sequence length="177" mass="18262">MPAIFAELGITWTTVALVGATAASSYATFANVGLAQFGIVPFLTGKVGALRLSPADKVGAWKAYFHAGAAWTLGAQALAAALDAYAVVSASGLVRTLAAHAGVLSLATVPLTLAFIHPVNVELLALADEGDKLSAEQGQQVETLLGKWQRRNAWRHGAVSLLGWAFGIAALVLDARA</sequence>
<dbReference type="Proteomes" id="UP000827549">
    <property type="component" value="Chromosome 3"/>
</dbReference>
<keyword evidence="1" id="KW-1133">Transmembrane helix</keyword>
<dbReference type="GeneID" id="87807536"/>
<name>A0AAF1BH80_9TREE</name>
<gene>
    <name evidence="2" type="ORF">LOC62_03G004298</name>
</gene>
<dbReference type="Pfam" id="PF08592">
    <property type="entry name" value="Anthrone_oxy"/>
    <property type="match status" value="1"/>
</dbReference>
<accession>A0AAF1BH80</accession>
<dbReference type="RefSeq" id="XP_062626803.1">
    <property type="nucleotide sequence ID" value="XM_062770819.1"/>
</dbReference>
<evidence type="ECO:0000256" key="1">
    <source>
        <dbReference type="SAM" id="Phobius"/>
    </source>
</evidence>
<keyword evidence="1" id="KW-0812">Transmembrane</keyword>
<organism evidence="2 3">
    <name type="scientific">Vanrija pseudolonga</name>
    <dbReference type="NCBI Taxonomy" id="143232"/>
    <lineage>
        <taxon>Eukaryota</taxon>
        <taxon>Fungi</taxon>
        <taxon>Dikarya</taxon>
        <taxon>Basidiomycota</taxon>
        <taxon>Agaricomycotina</taxon>
        <taxon>Tremellomycetes</taxon>
        <taxon>Trichosporonales</taxon>
        <taxon>Trichosporonaceae</taxon>
        <taxon>Vanrija</taxon>
    </lineage>
</organism>
<dbReference type="InterPro" id="IPR013901">
    <property type="entry name" value="Anthrone_oxy"/>
</dbReference>
<dbReference type="EMBL" id="CP086716">
    <property type="protein sequence ID" value="WOO80771.1"/>
    <property type="molecule type" value="Genomic_DNA"/>
</dbReference>
<feature type="transmembrane region" description="Helical" evidence="1">
    <location>
        <begin position="153"/>
        <end position="173"/>
    </location>
</feature>